<reference evidence="1 2" key="1">
    <citation type="journal article" date="2022" name="Microbiol. Resour. Announc.">
        <title>Complete Genome Sequence of the Hyperthermophilic and Acidophilic Archaeon Saccharolobus caldissimus Strain HS-3T.</title>
        <authorList>
            <person name="Sakai H.D."/>
            <person name="Kurosawa N."/>
        </authorList>
    </citation>
    <scope>NUCLEOTIDE SEQUENCE [LARGE SCALE GENOMIC DNA]</scope>
    <source>
        <strain evidence="1 2">JCM32116</strain>
    </source>
</reference>
<dbReference type="RefSeq" id="WP_229569107.1">
    <property type="nucleotide sequence ID" value="NZ_AP025226.1"/>
</dbReference>
<dbReference type="KEGG" id="scas:SACC_17480"/>
<evidence type="ECO:0000313" key="2">
    <source>
        <dbReference type="Proteomes" id="UP001319921"/>
    </source>
</evidence>
<organism evidence="1 2">
    <name type="scientific">Saccharolobus caldissimus</name>
    <dbReference type="NCBI Taxonomy" id="1702097"/>
    <lineage>
        <taxon>Archaea</taxon>
        <taxon>Thermoproteota</taxon>
        <taxon>Thermoprotei</taxon>
        <taxon>Sulfolobales</taxon>
        <taxon>Sulfolobaceae</taxon>
        <taxon>Saccharolobus</taxon>
    </lineage>
</organism>
<sequence>MTSPILISLQDDYLVIKNIGKSPLTLLEVNIKYEVTVITIEERTALRTVSFTEKVNKTLKPNEEVKIKTELKDISHVEIVYKNGNGTFREIFYV</sequence>
<proteinExistence type="predicted"/>
<dbReference type="Proteomes" id="UP001319921">
    <property type="component" value="Chromosome"/>
</dbReference>
<name>A0AAQ4CSF0_9CREN</name>
<dbReference type="AlphaFoldDB" id="A0AAQ4CSF0"/>
<dbReference type="GeneID" id="68866479"/>
<keyword evidence="2" id="KW-1185">Reference proteome</keyword>
<evidence type="ECO:0000313" key="1">
    <source>
        <dbReference type="EMBL" id="BDB98731.1"/>
    </source>
</evidence>
<protein>
    <submittedName>
        <fullName evidence="1">Uncharacterized protein</fullName>
    </submittedName>
</protein>
<accession>A0AAQ4CSF0</accession>
<gene>
    <name evidence="1" type="ORF">SACC_17480</name>
</gene>
<dbReference type="EMBL" id="AP025226">
    <property type="protein sequence ID" value="BDB98731.1"/>
    <property type="molecule type" value="Genomic_DNA"/>
</dbReference>